<dbReference type="Gene3D" id="1.20.1270.90">
    <property type="entry name" value="AF1782-like"/>
    <property type="match status" value="1"/>
</dbReference>
<organism evidence="4 5">
    <name type="scientific">Paraflavitalea soli</name>
    <dbReference type="NCBI Taxonomy" id="2315862"/>
    <lineage>
        <taxon>Bacteria</taxon>
        <taxon>Pseudomonadati</taxon>
        <taxon>Bacteroidota</taxon>
        <taxon>Chitinophagia</taxon>
        <taxon>Chitinophagales</taxon>
        <taxon>Chitinophagaceae</taxon>
        <taxon>Paraflavitalea</taxon>
    </lineage>
</organism>
<evidence type="ECO:0000256" key="2">
    <source>
        <dbReference type="ARBA" id="ARBA00023157"/>
    </source>
</evidence>
<dbReference type="InterPro" id="IPR006558">
    <property type="entry name" value="LamG-like"/>
</dbReference>
<keyword evidence="2" id="KW-1015">Disulfide bond</keyword>
<protein>
    <submittedName>
        <fullName evidence="4">LamG domain-containing protein</fullName>
    </submittedName>
</protein>
<evidence type="ECO:0000313" key="5">
    <source>
        <dbReference type="Proteomes" id="UP000263900"/>
    </source>
</evidence>
<proteinExistence type="predicted"/>
<dbReference type="KEGG" id="pseg:D3H65_01670"/>
<keyword evidence="5" id="KW-1185">Reference proteome</keyword>
<gene>
    <name evidence="4" type="ORF">D3H65_01670</name>
</gene>
<accession>A0A3B7MI86</accession>
<evidence type="ECO:0000313" key="4">
    <source>
        <dbReference type="EMBL" id="AXY72756.1"/>
    </source>
</evidence>
<evidence type="ECO:0000256" key="1">
    <source>
        <dbReference type="ARBA" id="ARBA00022729"/>
    </source>
</evidence>
<dbReference type="OrthoDB" id="9814380at2"/>
<dbReference type="EMBL" id="CP032157">
    <property type="protein sequence ID" value="AXY72756.1"/>
    <property type="molecule type" value="Genomic_DNA"/>
</dbReference>
<dbReference type="GO" id="GO:0005975">
    <property type="term" value="P:carbohydrate metabolic process"/>
    <property type="evidence" value="ECO:0007669"/>
    <property type="project" value="UniProtKB-ARBA"/>
</dbReference>
<evidence type="ECO:0000259" key="3">
    <source>
        <dbReference type="SMART" id="SM00560"/>
    </source>
</evidence>
<dbReference type="AlphaFoldDB" id="A0A3B7MI86"/>
<name>A0A3B7MI86_9BACT</name>
<keyword evidence="1" id="KW-0732">Signal</keyword>
<dbReference type="SUPFAM" id="SSF49899">
    <property type="entry name" value="Concanavalin A-like lectins/glucanases"/>
    <property type="match status" value="1"/>
</dbReference>
<dbReference type="Gene3D" id="2.60.120.200">
    <property type="match status" value="1"/>
</dbReference>
<dbReference type="GO" id="GO:0004553">
    <property type="term" value="F:hydrolase activity, hydrolyzing O-glycosyl compounds"/>
    <property type="evidence" value="ECO:0007669"/>
    <property type="project" value="UniProtKB-ARBA"/>
</dbReference>
<dbReference type="Pfam" id="PF13385">
    <property type="entry name" value="Laminin_G_3"/>
    <property type="match status" value="1"/>
</dbReference>
<dbReference type="SMART" id="SM00560">
    <property type="entry name" value="LamGL"/>
    <property type="match status" value="1"/>
</dbReference>
<sequence>MPIQTCSNNCFMPNNNIMHTIKCFSRFLLAASIIGLASCSKDDNPAPDYNSNKTRLKQVIDSLTAVSGKSVEGSKPGQYVIGAKKALDSVLSLGNQVYTGSYTQQQVNNAVGNLLGAGETFSTKLLQEVSVANLMAFWKFNGNANDSSGHGHHGALITGLTGSSATVAKDGGVLPQAVADRFGRAGMAYDFNTGATVEVPYSAELNPQNLTISLWVKRHTTNPSNYLVSINRWNGYKFQLQGNNFPFFTFQDSNNGYHDVDANPGTVPQDVWTQVAITYTNGSMKFYVNGDLVKTVAVNGTPITVNPPVNMSIGNELPKSAYNLTDSNSPNYYYGESFLNGSLDDVRIYNTALSAAEILSIYTQEKTL</sequence>
<dbReference type="Proteomes" id="UP000263900">
    <property type="component" value="Chromosome"/>
</dbReference>
<dbReference type="InterPro" id="IPR013320">
    <property type="entry name" value="ConA-like_dom_sf"/>
</dbReference>
<reference evidence="4 5" key="1">
    <citation type="submission" date="2018-09" db="EMBL/GenBank/DDBJ databases">
        <title>Genome sequencing of strain 6GH32-13.</title>
        <authorList>
            <person name="Weon H.-Y."/>
            <person name="Heo J."/>
            <person name="Kwon S.-W."/>
        </authorList>
    </citation>
    <scope>NUCLEOTIDE SEQUENCE [LARGE SCALE GENOMIC DNA]</scope>
    <source>
        <strain evidence="4 5">5GH32-13</strain>
    </source>
</reference>
<feature type="domain" description="LamG-like jellyroll fold" evidence="3">
    <location>
        <begin position="208"/>
        <end position="356"/>
    </location>
</feature>